<keyword evidence="5" id="KW-0720">Serine protease</keyword>
<dbReference type="Proteomes" id="UP000001351">
    <property type="component" value="Chromosome"/>
</dbReference>
<feature type="domain" description="Ricin B lectin" evidence="8">
    <location>
        <begin position="448"/>
        <end position="574"/>
    </location>
</feature>
<dbReference type="Gene3D" id="3.30.300.50">
    <property type="match status" value="2"/>
</dbReference>
<keyword evidence="3" id="KW-0732">Signal</keyword>
<name>E3FTA6_STIAD</name>
<dbReference type="InterPro" id="IPR035992">
    <property type="entry name" value="Ricin_B-like_lectins"/>
</dbReference>
<evidence type="ECO:0000256" key="1">
    <source>
        <dbReference type="ARBA" id="ARBA00007664"/>
    </source>
</evidence>
<evidence type="ECO:0000256" key="6">
    <source>
        <dbReference type="ARBA" id="ARBA00023145"/>
    </source>
</evidence>
<dbReference type="SMART" id="SM00458">
    <property type="entry name" value="RICIN"/>
    <property type="match status" value="1"/>
</dbReference>
<dbReference type="InterPro" id="IPR043504">
    <property type="entry name" value="Peptidase_S1_PA_chymotrypsin"/>
</dbReference>
<reference evidence="9 10" key="1">
    <citation type="journal article" date="2011" name="Mol. Biol. Evol.">
        <title>Comparative genomic analysis of fruiting body formation in Myxococcales.</title>
        <authorList>
            <person name="Huntley S."/>
            <person name="Hamann N."/>
            <person name="Wegener-Feldbrugge S."/>
            <person name="Treuner-Lange A."/>
            <person name="Kube M."/>
            <person name="Reinhardt R."/>
            <person name="Klages S."/>
            <person name="Muller R."/>
            <person name="Ronning C.M."/>
            <person name="Nierman W.C."/>
            <person name="Sogaard-Andersen L."/>
        </authorList>
    </citation>
    <scope>NUCLEOTIDE SEQUENCE [LARGE SCALE GENOMIC DNA]</scope>
    <source>
        <strain evidence="9 10">DW4/3-1</strain>
    </source>
</reference>
<dbReference type="PROSITE" id="PS50231">
    <property type="entry name" value="RICIN_B_LECTIN"/>
    <property type="match status" value="1"/>
</dbReference>
<dbReference type="STRING" id="378806.STAUR_0516"/>
<dbReference type="HOGENOM" id="CLU_030648_2_1_7"/>
<dbReference type="InterPro" id="IPR009003">
    <property type="entry name" value="Peptidase_S1_PA"/>
</dbReference>
<dbReference type="CDD" id="cd21112">
    <property type="entry name" value="alphaLP-like"/>
    <property type="match status" value="1"/>
</dbReference>
<evidence type="ECO:0000256" key="2">
    <source>
        <dbReference type="ARBA" id="ARBA00022670"/>
    </source>
</evidence>
<evidence type="ECO:0000256" key="3">
    <source>
        <dbReference type="ARBA" id="ARBA00022729"/>
    </source>
</evidence>
<accession>E3FTA6</accession>
<dbReference type="SUPFAM" id="SSF50370">
    <property type="entry name" value="Ricin B-like lectins"/>
    <property type="match status" value="1"/>
</dbReference>
<dbReference type="Gene3D" id="2.80.10.50">
    <property type="match status" value="2"/>
</dbReference>
<dbReference type="InterPro" id="IPR001316">
    <property type="entry name" value="Pept_S1A_streptogrisin"/>
</dbReference>
<evidence type="ECO:0000256" key="4">
    <source>
        <dbReference type="ARBA" id="ARBA00022801"/>
    </source>
</evidence>
<protein>
    <submittedName>
        <fullName evidence="9">Peptidase</fullName>
    </submittedName>
</protein>
<dbReference type="GO" id="GO:0004252">
    <property type="term" value="F:serine-type endopeptidase activity"/>
    <property type="evidence" value="ECO:0007669"/>
    <property type="project" value="InterPro"/>
</dbReference>
<dbReference type="PRINTS" id="PR00861">
    <property type="entry name" value="ALYTICPTASE"/>
</dbReference>
<dbReference type="InterPro" id="IPR004236">
    <property type="entry name" value="Pept_S1_alpha_lytic"/>
</dbReference>
<evidence type="ECO:0000256" key="5">
    <source>
        <dbReference type="ARBA" id="ARBA00022825"/>
    </source>
</evidence>
<evidence type="ECO:0000313" key="9">
    <source>
        <dbReference type="EMBL" id="ADO68320.1"/>
    </source>
</evidence>
<evidence type="ECO:0000259" key="8">
    <source>
        <dbReference type="SMART" id="SM00458"/>
    </source>
</evidence>
<comment type="similarity">
    <text evidence="1">Belongs to the peptidase S1 family.</text>
</comment>
<evidence type="ECO:0000256" key="7">
    <source>
        <dbReference type="ARBA" id="ARBA00023157"/>
    </source>
</evidence>
<dbReference type="Gene3D" id="2.40.10.10">
    <property type="entry name" value="Trypsin-like serine proteases"/>
    <property type="match status" value="2"/>
</dbReference>
<dbReference type="InterPro" id="IPR000772">
    <property type="entry name" value="Ricin_B_lectin"/>
</dbReference>
<keyword evidence="6" id="KW-0865">Zymogen</keyword>
<sequence length="574" mass="60782">MSWRTVTSRKDRNILEEAKNRNIGKRPAMAPEEVFQQTRRFPHGSDWGDLFPHNQETFMTRKLNTLSTVTALFAGLATVHGLPATAEAAPFEKTVAAQEVSPEMLSAMQRDLGLTEAQIHRRLAFEAMAARLETRLSQELGTRFGGAWLNEDGSQLIVGITDEASATLVRLAGAEPHRVARSKAQLDRVMEELDRNAAHAGPTIHTWYVDLPTNSVVVTADDSGMSTFRAESFIARSSGAKDGTIRLVRSTEAPRPLYDTRGGDAYYPGNARCSIGFPVNGGFVTAGHCGGVGTNTSGSNGVAQGTVRGSSFPTNDYGWVQTNGSWVSQPWVNNYAGGVDIVAGSNEAGVGASICRSGSTTGKRCGSIQAKNITVNYSNGPVYGLTQTNVCAEPGDSGGSWLSGNQAQGVTSGGSGNCTSGGTTFFQPINPILSTYGLSLTTNGGGGGGAKSFVSRLNGKCIDVPNSNFSDGVQVQMWDCNGTNAQKFTFDGRKLRIADKCLDVAGASTANGTPIQIANCNTNAAQDFTLSGAGDLVSYLANKCVDIVDHNPNSGAKLIIFECRGTANQKWDYR</sequence>
<keyword evidence="7" id="KW-1015">Disulfide bond</keyword>
<dbReference type="GO" id="GO:0005576">
    <property type="term" value="C:extracellular region"/>
    <property type="evidence" value="ECO:0007669"/>
    <property type="project" value="InterPro"/>
</dbReference>
<dbReference type="Pfam" id="PF00652">
    <property type="entry name" value="Ricin_B_lectin"/>
    <property type="match status" value="1"/>
</dbReference>
<dbReference type="Pfam" id="PF02983">
    <property type="entry name" value="Pro_Al_protease"/>
    <property type="match status" value="1"/>
</dbReference>
<dbReference type="KEGG" id="sur:STAUR_0516"/>
<keyword evidence="4" id="KW-0378">Hydrolase</keyword>
<dbReference type="SUPFAM" id="SSF54806">
    <property type="entry name" value="Alpha-lytic protease prodomain"/>
    <property type="match status" value="1"/>
</dbReference>
<dbReference type="GO" id="GO:0006508">
    <property type="term" value="P:proteolysis"/>
    <property type="evidence" value="ECO:0007669"/>
    <property type="project" value="UniProtKB-KW"/>
</dbReference>
<organism evidence="9 10">
    <name type="scientific">Stigmatella aurantiaca (strain DW4/3-1)</name>
    <dbReference type="NCBI Taxonomy" id="378806"/>
    <lineage>
        <taxon>Bacteria</taxon>
        <taxon>Pseudomonadati</taxon>
        <taxon>Myxococcota</taxon>
        <taxon>Myxococcia</taxon>
        <taxon>Myxococcales</taxon>
        <taxon>Cystobacterineae</taxon>
        <taxon>Archangiaceae</taxon>
        <taxon>Stigmatella</taxon>
    </lineage>
</organism>
<dbReference type="SUPFAM" id="SSF50494">
    <property type="entry name" value="Trypsin-like serine proteases"/>
    <property type="match status" value="1"/>
</dbReference>
<dbReference type="InterPro" id="IPR037295">
    <property type="entry name" value="Alpha-lytic_protease_prodomain"/>
</dbReference>
<keyword evidence="2" id="KW-0645">Protease</keyword>
<dbReference type="InterPro" id="IPR035070">
    <property type="entry name" value="Streptogrisin_prodomain"/>
</dbReference>
<gene>
    <name evidence="9" type="ordered locus">STAUR_0516</name>
</gene>
<dbReference type="EMBL" id="CP002271">
    <property type="protein sequence ID" value="ADO68320.1"/>
    <property type="molecule type" value="Genomic_DNA"/>
</dbReference>
<dbReference type="CAZy" id="CBM13">
    <property type="family name" value="Carbohydrate-Binding Module Family 13"/>
</dbReference>
<evidence type="ECO:0000313" key="10">
    <source>
        <dbReference type="Proteomes" id="UP000001351"/>
    </source>
</evidence>
<dbReference type="eggNOG" id="COG1318">
    <property type="taxonomic scope" value="Bacteria"/>
</dbReference>
<proteinExistence type="inferred from homology"/>
<dbReference type="AlphaFoldDB" id="E3FTA6"/>
<keyword evidence="10" id="KW-1185">Reference proteome</keyword>